<dbReference type="EMBL" id="BLPG01000001">
    <property type="protein sequence ID" value="GFJ92557.1"/>
    <property type="molecule type" value="Genomic_DNA"/>
</dbReference>
<evidence type="ECO:0000313" key="1">
    <source>
        <dbReference type="EMBL" id="GFJ92557.1"/>
    </source>
</evidence>
<dbReference type="SUPFAM" id="SSF48452">
    <property type="entry name" value="TPR-like"/>
    <property type="match status" value="1"/>
</dbReference>
<dbReference type="AlphaFoldDB" id="A0A6V8LET4"/>
<gene>
    <name evidence="1" type="ORF">Prum_061990</name>
</gene>
<dbReference type="InterPro" id="IPR011990">
    <property type="entry name" value="TPR-like_helical_dom_sf"/>
</dbReference>
<organism evidence="1 2">
    <name type="scientific">Phytohabitans rumicis</name>
    <dbReference type="NCBI Taxonomy" id="1076125"/>
    <lineage>
        <taxon>Bacteria</taxon>
        <taxon>Bacillati</taxon>
        <taxon>Actinomycetota</taxon>
        <taxon>Actinomycetes</taxon>
        <taxon>Micromonosporales</taxon>
        <taxon>Micromonosporaceae</taxon>
    </lineage>
</organism>
<reference evidence="1 2" key="1">
    <citation type="submission" date="2020-03" db="EMBL/GenBank/DDBJ databases">
        <title>Whole genome shotgun sequence of Phytohabitans rumicis NBRC 108638.</title>
        <authorList>
            <person name="Komaki H."/>
            <person name="Tamura T."/>
        </authorList>
    </citation>
    <scope>NUCLEOTIDE SEQUENCE [LARGE SCALE GENOMIC DNA]</scope>
    <source>
        <strain evidence="1 2">NBRC 108638</strain>
    </source>
</reference>
<reference evidence="1 2" key="2">
    <citation type="submission" date="2020-03" db="EMBL/GenBank/DDBJ databases">
        <authorList>
            <person name="Ichikawa N."/>
            <person name="Kimura A."/>
            <person name="Kitahashi Y."/>
            <person name="Uohara A."/>
        </authorList>
    </citation>
    <scope>NUCLEOTIDE SEQUENCE [LARGE SCALE GENOMIC DNA]</scope>
    <source>
        <strain evidence="1 2">NBRC 108638</strain>
    </source>
</reference>
<protein>
    <submittedName>
        <fullName evidence="1">Uncharacterized protein</fullName>
    </submittedName>
</protein>
<sequence length="58" mass="6641">MLRGYHPYPTARGDLLHRLGRHAEAASAYREAIDLAGTEPERALLRRRLDMIERPGSR</sequence>
<dbReference type="Gene3D" id="1.25.40.10">
    <property type="entry name" value="Tetratricopeptide repeat domain"/>
    <property type="match status" value="1"/>
</dbReference>
<name>A0A6V8LET4_9ACTN</name>
<dbReference type="Proteomes" id="UP000482960">
    <property type="component" value="Unassembled WGS sequence"/>
</dbReference>
<dbReference type="RefSeq" id="WP_218577377.1">
    <property type="nucleotide sequence ID" value="NZ_BAABJB010000011.1"/>
</dbReference>
<proteinExistence type="predicted"/>
<keyword evidence="2" id="KW-1185">Reference proteome</keyword>
<evidence type="ECO:0000313" key="2">
    <source>
        <dbReference type="Proteomes" id="UP000482960"/>
    </source>
</evidence>
<accession>A0A6V8LET4</accession>
<comment type="caution">
    <text evidence="1">The sequence shown here is derived from an EMBL/GenBank/DDBJ whole genome shotgun (WGS) entry which is preliminary data.</text>
</comment>